<dbReference type="AlphaFoldDB" id="A0A382TIF2"/>
<name>A0A382TIF2_9ZZZZ</name>
<feature type="non-terminal residue" evidence="1">
    <location>
        <position position="34"/>
    </location>
</feature>
<organism evidence="1">
    <name type="scientific">marine metagenome</name>
    <dbReference type="NCBI Taxonomy" id="408172"/>
    <lineage>
        <taxon>unclassified sequences</taxon>
        <taxon>metagenomes</taxon>
        <taxon>ecological metagenomes</taxon>
    </lineage>
</organism>
<evidence type="ECO:0000313" key="1">
    <source>
        <dbReference type="EMBL" id="SVD21894.1"/>
    </source>
</evidence>
<reference evidence="1" key="1">
    <citation type="submission" date="2018-05" db="EMBL/GenBank/DDBJ databases">
        <authorList>
            <person name="Lanie J.A."/>
            <person name="Ng W.-L."/>
            <person name="Kazmierczak K.M."/>
            <person name="Andrzejewski T.M."/>
            <person name="Davidsen T.M."/>
            <person name="Wayne K.J."/>
            <person name="Tettelin H."/>
            <person name="Glass J.I."/>
            <person name="Rusch D."/>
            <person name="Podicherti R."/>
            <person name="Tsui H.-C.T."/>
            <person name="Winkler M.E."/>
        </authorList>
    </citation>
    <scope>NUCLEOTIDE SEQUENCE</scope>
</reference>
<gene>
    <name evidence="1" type="ORF">METZ01_LOCUS374748</name>
</gene>
<dbReference type="EMBL" id="UINC01136871">
    <property type="protein sequence ID" value="SVD21894.1"/>
    <property type="molecule type" value="Genomic_DNA"/>
</dbReference>
<protein>
    <submittedName>
        <fullName evidence="1">Uncharacterized protein</fullName>
    </submittedName>
</protein>
<accession>A0A382TIF2</accession>
<proteinExistence type="predicted"/>
<sequence length="34" mass="3849">MNSKQFVKQLGQDNDALFTASEMQVDAFFKGKPK</sequence>